<keyword evidence="1" id="KW-1133">Transmembrane helix</keyword>
<dbReference type="Pfam" id="PF00106">
    <property type="entry name" value="adh_short"/>
    <property type="match status" value="1"/>
</dbReference>
<feature type="transmembrane region" description="Helical" evidence="1">
    <location>
        <begin position="94"/>
        <end position="116"/>
    </location>
</feature>
<name>A0AAN1QND1_SYNEL</name>
<dbReference type="NCBIfam" id="NF005653">
    <property type="entry name" value="PRK07424.1"/>
    <property type="match status" value="1"/>
</dbReference>
<dbReference type="RefSeq" id="WP_208676643.1">
    <property type="nucleotide sequence ID" value="NZ_CP030139.2"/>
</dbReference>
<organism evidence="2 3">
    <name type="scientific">Synechococcus elongatus PCC 11801</name>
    <dbReference type="NCBI Taxonomy" id="2219813"/>
    <lineage>
        <taxon>Bacteria</taxon>
        <taxon>Bacillati</taxon>
        <taxon>Cyanobacteriota</taxon>
        <taxon>Cyanophyceae</taxon>
        <taxon>Synechococcales</taxon>
        <taxon>Synechococcaceae</taxon>
        <taxon>Synechococcus</taxon>
    </lineage>
</organism>
<sequence length="432" mass="48773">MAAAWTVAIGLSLLSILWVELVRDSYHTLAHYWTPLYRLHVWHHKVFRPDLTVVDPTVYRRAQWYNDVPEASVMLLCGGLWGWWVQPWLSVGHWLPFLGCAYTLIFLGGAIARGLAVPKADTFTDLTHLPGPFTEPPSTLFVNRTYHWRHHFDSQTAYFCGTFSFLDKLMGTALSLKGKTVAVTGAAGGLGQALIIELQRAGATPIALTSGSRPLPASFTDLGVRVLRWQVGQEAAIADELQRIDILLLNHGVNVLRDRCATAIEQSYEVNAFSQWRLLELFLETVTDNRAIARKEVWVNTSEAEVNPAFSPLYELSKRAIGHLITLRRLDSPIVLRKLILGPFRSDLNPYGVMSARWVARQVVALAKRDVRNIIVTINPLTYLFFPLKEASTSWYYRLFSRPTRSSRSLTFTDSSEKIHTVGNQTEQNSLR</sequence>
<accession>A0AAN1QND1</accession>
<dbReference type="Gene3D" id="3.40.50.720">
    <property type="entry name" value="NAD(P)-binding Rossmann-like Domain"/>
    <property type="match status" value="1"/>
</dbReference>
<evidence type="ECO:0000313" key="2">
    <source>
        <dbReference type="EMBL" id="AZB72416.1"/>
    </source>
</evidence>
<dbReference type="NCBIfam" id="NF009035">
    <property type="entry name" value="PRK12367.1"/>
    <property type="match status" value="1"/>
</dbReference>
<dbReference type="EMBL" id="CP030139">
    <property type="protein sequence ID" value="AZB72416.1"/>
    <property type="molecule type" value="Genomic_DNA"/>
</dbReference>
<dbReference type="AlphaFoldDB" id="A0AAN1QND1"/>
<gene>
    <name evidence="2" type="ORF">DOP62_06475</name>
</gene>
<evidence type="ECO:0000256" key="1">
    <source>
        <dbReference type="SAM" id="Phobius"/>
    </source>
</evidence>
<protein>
    <submittedName>
        <fullName evidence="2">Bifunctional sterol desaturase/short chain dehydrogenase</fullName>
    </submittedName>
</protein>
<proteinExistence type="predicted"/>
<evidence type="ECO:0000313" key="3">
    <source>
        <dbReference type="Proteomes" id="UP000267249"/>
    </source>
</evidence>
<dbReference type="SUPFAM" id="SSF51735">
    <property type="entry name" value="NAD(P)-binding Rossmann-fold domains"/>
    <property type="match status" value="1"/>
</dbReference>
<keyword evidence="1" id="KW-0472">Membrane</keyword>
<dbReference type="InterPro" id="IPR002347">
    <property type="entry name" value="SDR_fam"/>
</dbReference>
<reference evidence="2 3" key="1">
    <citation type="journal article" date="2018" name="Sci. Rep.">
        <title>Genome Features and Biochemical Characteristics of a Robust, Fast Growing and Naturally Transformable Cyanobacterium Synechococcus elongatus PCC 11801 Isolated from India.</title>
        <authorList>
            <person name="Jaiswal D."/>
            <person name="Sengupta A."/>
            <person name="Sohoni S."/>
            <person name="Sengupta S."/>
            <person name="Phadnavis A.G."/>
            <person name="Pakrasi H.B."/>
            <person name="Wangikar P.P."/>
        </authorList>
    </citation>
    <scope>NUCLEOTIDE SEQUENCE [LARGE SCALE GENOMIC DNA]</scope>
    <source>
        <strain evidence="2 3">PCC 11801</strain>
    </source>
</reference>
<dbReference type="InterPro" id="IPR036291">
    <property type="entry name" value="NAD(P)-bd_dom_sf"/>
</dbReference>
<keyword evidence="1" id="KW-0812">Transmembrane</keyword>
<dbReference type="Proteomes" id="UP000267249">
    <property type="component" value="Chromosome"/>
</dbReference>